<proteinExistence type="predicted"/>
<dbReference type="PANTHER" id="PTHR34978:SF3">
    <property type="entry name" value="SLR0241 PROTEIN"/>
    <property type="match status" value="1"/>
</dbReference>
<feature type="transmembrane region" description="Helical" evidence="1">
    <location>
        <begin position="12"/>
        <end position="32"/>
    </location>
</feature>
<sequence>MKINTTKLSFYSSFVFGLLFVFGLAVLLLKILPSFNSLITKACRSVGPYCQQSIPFSNPIISIPYFFLWALGSLIVAIGLASLFYQVLATLKFKRELLAKKIVPSLETAELFKKTGLQNKVYVISDSKIFSFCLGFISPKIYLSSAVLTKLNLAETEAVLLHEKYHLEHRDPLKILISQNIKRALFFLPIFKDLNDGYIIGKELAADKKAILVLENKKTLIEALIKIFTSQSELNYKGAITGPISVTKERIEALRETKKIKKLRISFLNIFFSLIIIASLFFIGKNVNSAASATVDSGCSCTADNQCITENQDYSCKTGESSCLMNSK</sequence>
<dbReference type="Gene3D" id="3.30.2010.10">
    <property type="entry name" value="Metalloproteases ('zincins'), catalytic domain"/>
    <property type="match status" value="1"/>
</dbReference>
<dbReference type="Pfam" id="PF05569">
    <property type="entry name" value="Peptidase_M56"/>
    <property type="match status" value="1"/>
</dbReference>
<dbReference type="EMBL" id="PEUA01000061">
    <property type="protein sequence ID" value="PIV42036.1"/>
    <property type="molecule type" value="Genomic_DNA"/>
</dbReference>
<feature type="domain" description="Peptidase M56" evidence="2">
    <location>
        <begin position="67"/>
        <end position="253"/>
    </location>
</feature>
<dbReference type="InterPro" id="IPR052173">
    <property type="entry name" value="Beta-lactam_resp_regulator"/>
</dbReference>
<comment type="caution">
    <text evidence="3">The sequence shown here is derived from an EMBL/GenBank/DDBJ whole genome shotgun (WGS) entry which is preliminary data.</text>
</comment>
<keyword evidence="1" id="KW-1133">Transmembrane helix</keyword>
<protein>
    <recommendedName>
        <fullName evidence="2">Peptidase M56 domain-containing protein</fullName>
    </recommendedName>
</protein>
<name>A0A2M7D7D2_9BACT</name>
<dbReference type="CDD" id="cd07326">
    <property type="entry name" value="M56_BlaR1_MecR1_like"/>
    <property type="match status" value="1"/>
</dbReference>
<feature type="transmembrane region" description="Helical" evidence="1">
    <location>
        <begin position="265"/>
        <end position="284"/>
    </location>
</feature>
<dbReference type="Proteomes" id="UP000230304">
    <property type="component" value="Unassembled WGS sequence"/>
</dbReference>
<dbReference type="InterPro" id="IPR008756">
    <property type="entry name" value="Peptidase_M56"/>
</dbReference>
<accession>A0A2M7D7D2</accession>
<reference evidence="4" key="1">
    <citation type="submission" date="2017-09" db="EMBL/GenBank/DDBJ databases">
        <title>Depth-based differentiation of microbial function through sediment-hosted aquifers and enrichment of novel symbionts in the deep terrestrial subsurface.</title>
        <authorList>
            <person name="Probst A.J."/>
            <person name="Ladd B."/>
            <person name="Jarett J.K."/>
            <person name="Geller-Mcgrath D.E."/>
            <person name="Sieber C.M.K."/>
            <person name="Emerson J.B."/>
            <person name="Anantharaman K."/>
            <person name="Thomas B.C."/>
            <person name="Malmstrom R."/>
            <person name="Stieglmeier M."/>
            <person name="Klingl A."/>
            <person name="Woyke T."/>
            <person name="Ryan C.M."/>
            <person name="Banfield J.F."/>
        </authorList>
    </citation>
    <scope>NUCLEOTIDE SEQUENCE [LARGE SCALE GENOMIC DNA]</scope>
</reference>
<evidence type="ECO:0000259" key="2">
    <source>
        <dbReference type="Pfam" id="PF05569"/>
    </source>
</evidence>
<evidence type="ECO:0000313" key="3">
    <source>
        <dbReference type="EMBL" id="PIV42036.1"/>
    </source>
</evidence>
<keyword evidence="1" id="KW-0472">Membrane</keyword>
<organism evidence="3 4">
    <name type="scientific">Candidatus Nealsonbacteria bacterium CG02_land_8_20_14_3_00_40_11</name>
    <dbReference type="NCBI Taxonomy" id="1974700"/>
    <lineage>
        <taxon>Bacteria</taxon>
        <taxon>Candidatus Nealsoniibacteriota</taxon>
    </lineage>
</organism>
<evidence type="ECO:0000256" key="1">
    <source>
        <dbReference type="SAM" id="Phobius"/>
    </source>
</evidence>
<evidence type="ECO:0000313" key="4">
    <source>
        <dbReference type="Proteomes" id="UP000230304"/>
    </source>
</evidence>
<dbReference type="PANTHER" id="PTHR34978">
    <property type="entry name" value="POSSIBLE SENSOR-TRANSDUCER PROTEIN BLAR"/>
    <property type="match status" value="1"/>
</dbReference>
<feature type="transmembrane region" description="Helical" evidence="1">
    <location>
        <begin position="66"/>
        <end position="91"/>
    </location>
</feature>
<dbReference type="AlphaFoldDB" id="A0A2M7D7D2"/>
<keyword evidence="1" id="KW-0812">Transmembrane</keyword>
<gene>
    <name evidence="3" type="ORF">COS26_02810</name>
</gene>